<reference evidence="2" key="1">
    <citation type="submission" date="2018-11" db="EMBL/GenBank/DDBJ databases">
        <authorList>
            <consortium name="Pathogen Informatics"/>
        </authorList>
    </citation>
    <scope>NUCLEOTIDE SEQUENCE</scope>
</reference>
<dbReference type="AlphaFoldDB" id="A0A3S5BSE3"/>
<name>A0A3S5BSE3_9PLAT</name>
<sequence length="274" mass="30123">MPAKRLEMYQVHGSTLDLIMHTIDFGLELDYISLYFLPEVNAENSHGLFCASTCDERDGNSDEVVDDSGCGVSDLAASDDEDIETFARLKQRAGRSLLPSSSPDHSLLPTFQNGYSSTSLPSSHTTAFRSHGRPSPRNIQSSRTRTRLRTKFTQADFDRIGRKACLELGSVTEQDEISNGTGVKLDEEGEEGNYDDQEIDDAYSTVLRLNDSNLKRLRSEEIDDEDDEDFSLSGFGEHALAILNSSIPSGEANLDVRTSSTPGSAVMASELYMS</sequence>
<evidence type="ECO:0000256" key="1">
    <source>
        <dbReference type="SAM" id="MobiDB-lite"/>
    </source>
</evidence>
<accession>A0A3S5BSE3</accession>
<feature type="region of interest" description="Disordered" evidence="1">
    <location>
        <begin position="116"/>
        <end position="145"/>
    </location>
</feature>
<dbReference type="Proteomes" id="UP000784294">
    <property type="component" value="Unassembled WGS sequence"/>
</dbReference>
<keyword evidence="3" id="KW-1185">Reference proteome</keyword>
<feature type="compositionally biased region" description="Polar residues" evidence="1">
    <location>
        <begin position="116"/>
        <end position="128"/>
    </location>
</feature>
<evidence type="ECO:0000313" key="3">
    <source>
        <dbReference type="Proteomes" id="UP000784294"/>
    </source>
</evidence>
<feature type="non-terminal residue" evidence="2">
    <location>
        <position position="274"/>
    </location>
</feature>
<dbReference type="EMBL" id="CAAALY010027474">
    <property type="protein sequence ID" value="VEL16182.1"/>
    <property type="molecule type" value="Genomic_DNA"/>
</dbReference>
<evidence type="ECO:0000313" key="2">
    <source>
        <dbReference type="EMBL" id="VEL16182.1"/>
    </source>
</evidence>
<protein>
    <submittedName>
        <fullName evidence="2">Uncharacterized protein</fullName>
    </submittedName>
</protein>
<proteinExistence type="predicted"/>
<gene>
    <name evidence="2" type="ORF">PXEA_LOCUS9622</name>
</gene>
<organism evidence="2 3">
    <name type="scientific">Protopolystoma xenopodis</name>
    <dbReference type="NCBI Taxonomy" id="117903"/>
    <lineage>
        <taxon>Eukaryota</taxon>
        <taxon>Metazoa</taxon>
        <taxon>Spiralia</taxon>
        <taxon>Lophotrochozoa</taxon>
        <taxon>Platyhelminthes</taxon>
        <taxon>Monogenea</taxon>
        <taxon>Polyopisthocotylea</taxon>
        <taxon>Polystomatidea</taxon>
        <taxon>Polystomatidae</taxon>
        <taxon>Protopolystoma</taxon>
    </lineage>
</organism>
<comment type="caution">
    <text evidence="2">The sequence shown here is derived from an EMBL/GenBank/DDBJ whole genome shotgun (WGS) entry which is preliminary data.</text>
</comment>